<sequence>MILFKHPKQILMNKLIDIKKYEQQAVSLAVKLINDGSIVALPTDTVYGLATDAQNPSAIGKLYNIKGRNLQKPIAICTHHVSDIGNWGKIGHLPFGLLDALLPGPVTVVLQRTPSLNIALNPEESNIAIRVPNSGFVCNIVSDLKKPIALTSANESNKPSTLKPIEFLILWPKLDAIFDGGTIGSSLESRQGSTIIDLTINNHYRVIRTGSALLNTIQKLHKFELKDECNKASILHYFEERLNEFHSEFSDSEVKVTSSNYVADRLLANLEALFLHGLKETFISQLSTVIGNDVDKTMDVNFWHCLLVLSPSGVVDQINSLKHVTTDVGKCRAWIRCTLNDCVFRSYLMSVVKYRRYIVKFYNKTAIIRDHESFEKIITLLESIDRYHFELTLNSSLLNTWPNSTLMLAGYWTPALKNNPLHNNNPQIAEAVDVNETDEAILINDHNRSEESYTSSLSSSFIDSEFLRKPPIIMDEEIGWQLIMKQPSTSYVTSSLTKDVQSVDVLKEDLPSCEISVTKPNEMVTKEVVSSEISSEVPTTEQKSESLPNEEAKYDVLSFNELLESYNLRVKSSSDSPKMEDLYKQLTVPRIIEEKHFNEPENLDDDDESFVEVSMHPERLSLDVLKQYLEYLFTPPKELGLNSQDFMCKSCNETIGIDFGEYFKCNFTACYYCVHCFGSETWAIPVKTLYNWDFNRYPVSNSSSTFLSEIQYHPLFNMRSIHHKLYKANKEMNKSKKLRWQIYYLYHYLSTCKFYNIDELSKDIWPRVYFFNNIHLYSFAVSSLKSQRQRVHSFNLFDTFQDLLEIYSGTLLEFLERRIETSRNHVLNCLVCSQKGFICELCRDPKIIYPFDFGDNYRVVCRHCKSLFHRNCYKKENVCPKCTRDKIRKMKKTSNSDDEDKDD</sequence>
<comment type="subcellular location">
    <subcellularLocation>
        <location evidence="2">Cell membrane</location>
        <topology evidence="2">Peripheral membrane protein</topology>
    </subcellularLocation>
    <subcellularLocation>
        <location evidence="3">Cytoplasm</location>
    </subcellularLocation>
    <subcellularLocation>
        <location evidence="4">Late endosome</location>
    </subcellularLocation>
    <subcellularLocation>
        <location evidence="1">Mitochondrion</location>
    </subcellularLocation>
</comment>
<comment type="caution">
    <text evidence="26">The sequence shown here is derived from an EMBL/GenBank/DDBJ whole genome shotgun (WGS) entry which is preliminary data.</text>
</comment>
<evidence type="ECO:0000256" key="8">
    <source>
        <dbReference type="ARBA" id="ARBA00022475"/>
    </source>
</evidence>
<dbReference type="Pfam" id="PF01300">
    <property type="entry name" value="Sua5_yciO_yrdC"/>
    <property type="match status" value="1"/>
</dbReference>
<dbReference type="FunFam" id="3.90.870.10:FF:000007">
    <property type="entry name" value="YrdC N6-threonylcarbamoyltransferase domain containing"/>
    <property type="match status" value="1"/>
</dbReference>
<dbReference type="SUPFAM" id="SSF140741">
    <property type="entry name" value="RUN domain-like"/>
    <property type="match status" value="1"/>
</dbReference>
<dbReference type="Pfam" id="PF02759">
    <property type="entry name" value="RUN"/>
    <property type="match status" value="1"/>
</dbReference>
<dbReference type="GO" id="GO:0006914">
    <property type="term" value="P:autophagy"/>
    <property type="evidence" value="ECO:0007669"/>
    <property type="project" value="UniProtKB-KW"/>
</dbReference>
<feature type="domain" description="RUN" evidence="24">
    <location>
        <begin position="257"/>
        <end position="396"/>
    </location>
</feature>
<keyword evidence="17" id="KW-0809">Transit peptide</keyword>
<dbReference type="Gene3D" id="3.90.870.10">
    <property type="entry name" value="DHBP synthase"/>
    <property type="match status" value="1"/>
</dbReference>
<keyword evidence="20" id="KW-0472">Membrane</keyword>
<evidence type="ECO:0000313" key="26">
    <source>
        <dbReference type="EMBL" id="KAF0774043.1"/>
    </source>
</evidence>
<dbReference type="InterPro" id="IPR004012">
    <property type="entry name" value="Run_dom"/>
</dbReference>
<reference evidence="26 27" key="1">
    <citation type="submission" date="2019-08" db="EMBL/GenBank/DDBJ databases">
        <title>Whole genome of Aphis craccivora.</title>
        <authorList>
            <person name="Voronova N.V."/>
            <person name="Shulinski R.S."/>
            <person name="Bandarenka Y.V."/>
            <person name="Zhorov D.G."/>
            <person name="Warner D."/>
        </authorList>
    </citation>
    <scope>NUCLEOTIDE SEQUENCE [LARGE SCALE GENOMIC DNA]</scope>
    <source>
        <strain evidence="26">180601</strain>
        <tissue evidence="26">Whole Body</tissue>
    </source>
</reference>
<dbReference type="GO" id="GO:0005739">
    <property type="term" value="C:mitochondrion"/>
    <property type="evidence" value="ECO:0007669"/>
    <property type="project" value="UniProtKB-SubCell"/>
</dbReference>
<dbReference type="GO" id="GO:0061710">
    <property type="term" value="F:L-threonylcarbamoyladenylate synthase"/>
    <property type="evidence" value="ECO:0007669"/>
    <property type="project" value="UniProtKB-EC"/>
</dbReference>
<evidence type="ECO:0000256" key="6">
    <source>
        <dbReference type="ARBA" id="ARBA00012584"/>
    </source>
</evidence>
<dbReference type="NCBIfam" id="TIGR00057">
    <property type="entry name" value="L-threonylcarbamoyladenylate synthase"/>
    <property type="match status" value="1"/>
</dbReference>
<evidence type="ECO:0000259" key="25">
    <source>
        <dbReference type="PROSITE" id="PS51163"/>
    </source>
</evidence>
<keyword evidence="18" id="KW-0072">Autophagy</keyword>
<evidence type="ECO:0000313" key="27">
    <source>
        <dbReference type="Proteomes" id="UP000478052"/>
    </source>
</evidence>
<keyword evidence="8" id="KW-1003">Cell membrane</keyword>
<dbReference type="SMART" id="SM01175">
    <property type="entry name" value="DUF4206"/>
    <property type="match status" value="1"/>
</dbReference>
<dbReference type="PANTHER" id="PTHR12326:SF12">
    <property type="entry name" value="PLECKSTRIN HOMOLOGY AND RUN DOMAIN CONTAINING M1"/>
    <property type="match status" value="1"/>
</dbReference>
<dbReference type="Proteomes" id="UP000478052">
    <property type="component" value="Unassembled WGS sequence"/>
</dbReference>
<evidence type="ECO:0000256" key="10">
    <source>
        <dbReference type="ARBA" id="ARBA00022553"/>
    </source>
</evidence>
<evidence type="ECO:0000256" key="15">
    <source>
        <dbReference type="ARBA" id="ARBA00022771"/>
    </source>
</evidence>
<comment type="subunit">
    <text evidence="23">Interacts with RSC1A1.</text>
</comment>
<dbReference type="GO" id="GO:0005770">
    <property type="term" value="C:late endosome"/>
    <property type="evidence" value="ECO:0007669"/>
    <property type="project" value="UniProtKB-SubCell"/>
</dbReference>
<evidence type="ECO:0000256" key="1">
    <source>
        <dbReference type="ARBA" id="ARBA00004173"/>
    </source>
</evidence>
<dbReference type="GO" id="GO:0005886">
    <property type="term" value="C:plasma membrane"/>
    <property type="evidence" value="ECO:0007669"/>
    <property type="project" value="UniProtKB-SubCell"/>
</dbReference>
<keyword evidence="27" id="KW-1185">Reference proteome</keyword>
<dbReference type="SMART" id="SM00593">
    <property type="entry name" value="RUN"/>
    <property type="match status" value="1"/>
</dbReference>
<comment type="function">
    <text evidence="22">Cytoplasmic and mitochondrial threonylcarbamoyl-AMP synthase required for the formation of a threonylcarbamoyl group on adenosine at position 37 (t(6)A37) in tRNAs that read codons beginning with adenine. Catalyzes the conversion of L-threonine, HCO(3)(-)/CO(2) and ATP to give threonylcarbamoyl-AMP (TC-AMP) as the acyladenylate intermediate, with the release of diphosphate. Participates in t(6)A37 formation in cytoplasmic and mitochondrial tRNAs. May regulate the activity of some transporters.</text>
</comment>
<dbReference type="GO" id="GO:0008270">
    <property type="term" value="F:zinc ion binding"/>
    <property type="evidence" value="ECO:0007669"/>
    <property type="project" value="UniProtKB-KW"/>
</dbReference>
<keyword evidence="9" id="KW-0963">Cytoplasm</keyword>
<dbReference type="InterPro" id="IPR025258">
    <property type="entry name" value="RH_dom"/>
</dbReference>
<dbReference type="OrthoDB" id="62364at2759"/>
<keyword evidence="14" id="KW-0967">Endosome</keyword>
<feature type="domain" description="YrdC-like" evidence="25">
    <location>
        <begin position="23"/>
        <end position="212"/>
    </location>
</feature>
<evidence type="ECO:0000256" key="12">
    <source>
        <dbReference type="ARBA" id="ARBA00022723"/>
    </source>
</evidence>
<proteinExistence type="inferred from homology"/>
<dbReference type="InterPro" id="IPR017945">
    <property type="entry name" value="DHBP_synth_RibB-like_a/b_dom"/>
</dbReference>
<dbReference type="Gene3D" id="1.20.58.900">
    <property type="match status" value="1"/>
</dbReference>
<dbReference type="CDD" id="cd17679">
    <property type="entry name" value="RUN_PLEKHM1"/>
    <property type="match status" value="1"/>
</dbReference>
<keyword evidence="11" id="KW-0808">Transferase</keyword>
<keyword evidence="16" id="KW-0862">Zinc</keyword>
<comment type="similarity">
    <text evidence="5">Belongs to the SUA5 family.</text>
</comment>
<evidence type="ECO:0000256" key="3">
    <source>
        <dbReference type="ARBA" id="ARBA00004496"/>
    </source>
</evidence>
<dbReference type="GO" id="GO:0003725">
    <property type="term" value="F:double-stranded RNA binding"/>
    <property type="evidence" value="ECO:0007669"/>
    <property type="project" value="InterPro"/>
</dbReference>
<comment type="catalytic activity">
    <reaction evidence="21">
        <text>L-threonine + hydrogencarbonate + ATP = L-threonylcarbamoyladenylate + diphosphate + H2O</text>
        <dbReference type="Rhea" id="RHEA:36407"/>
        <dbReference type="ChEBI" id="CHEBI:15377"/>
        <dbReference type="ChEBI" id="CHEBI:17544"/>
        <dbReference type="ChEBI" id="CHEBI:30616"/>
        <dbReference type="ChEBI" id="CHEBI:33019"/>
        <dbReference type="ChEBI" id="CHEBI:57926"/>
        <dbReference type="ChEBI" id="CHEBI:73682"/>
        <dbReference type="EC" id="2.7.7.87"/>
    </reaction>
</comment>
<evidence type="ECO:0000256" key="17">
    <source>
        <dbReference type="ARBA" id="ARBA00022946"/>
    </source>
</evidence>
<keyword evidence="19" id="KW-0496">Mitochondrion</keyword>
<protein>
    <recommendedName>
        <fullName evidence="7">Threonylcarbamoyl-AMP synthase</fullName>
        <ecNumber evidence="6">2.7.7.87</ecNumber>
    </recommendedName>
</protein>
<evidence type="ECO:0000256" key="16">
    <source>
        <dbReference type="ARBA" id="ARBA00022833"/>
    </source>
</evidence>
<evidence type="ECO:0000256" key="21">
    <source>
        <dbReference type="ARBA" id="ARBA00048366"/>
    </source>
</evidence>
<accession>A0A6G0ZRR9</accession>
<evidence type="ECO:0000256" key="14">
    <source>
        <dbReference type="ARBA" id="ARBA00022753"/>
    </source>
</evidence>
<evidence type="ECO:0000256" key="13">
    <source>
        <dbReference type="ARBA" id="ARBA00022737"/>
    </source>
</evidence>
<evidence type="ECO:0000259" key="24">
    <source>
        <dbReference type="PROSITE" id="PS50826"/>
    </source>
</evidence>
<name>A0A6G0ZRR9_APHCR</name>
<dbReference type="AlphaFoldDB" id="A0A6G0ZRR9"/>
<gene>
    <name evidence="26" type="ORF">FWK35_00000672</name>
</gene>
<evidence type="ECO:0000256" key="19">
    <source>
        <dbReference type="ARBA" id="ARBA00023128"/>
    </source>
</evidence>
<evidence type="ECO:0000256" key="2">
    <source>
        <dbReference type="ARBA" id="ARBA00004202"/>
    </source>
</evidence>
<evidence type="ECO:0000256" key="9">
    <source>
        <dbReference type="ARBA" id="ARBA00022490"/>
    </source>
</evidence>
<dbReference type="InterPro" id="IPR051366">
    <property type="entry name" value="DEF8"/>
</dbReference>
<keyword evidence="13" id="KW-0677">Repeat</keyword>
<dbReference type="PROSITE" id="PS50826">
    <property type="entry name" value="RUN"/>
    <property type="match status" value="1"/>
</dbReference>
<dbReference type="InterPro" id="IPR006070">
    <property type="entry name" value="Sua5-like_dom"/>
</dbReference>
<evidence type="ECO:0000256" key="7">
    <source>
        <dbReference type="ARBA" id="ARBA00015492"/>
    </source>
</evidence>
<evidence type="ECO:0000256" key="5">
    <source>
        <dbReference type="ARBA" id="ARBA00007663"/>
    </source>
</evidence>
<dbReference type="EMBL" id="VUJU01000013">
    <property type="protein sequence ID" value="KAF0774043.1"/>
    <property type="molecule type" value="Genomic_DNA"/>
</dbReference>
<keyword evidence="10" id="KW-0597">Phosphoprotein</keyword>
<keyword evidence="12" id="KW-0479">Metal-binding</keyword>
<evidence type="ECO:0000256" key="11">
    <source>
        <dbReference type="ARBA" id="ARBA00022679"/>
    </source>
</evidence>
<dbReference type="PANTHER" id="PTHR12326">
    <property type="entry name" value="PLECKSTRIN HOMOLOGY DOMAIN CONTAINING PROTEIN"/>
    <property type="match status" value="1"/>
</dbReference>
<evidence type="ECO:0000256" key="23">
    <source>
        <dbReference type="ARBA" id="ARBA00063146"/>
    </source>
</evidence>
<dbReference type="PROSITE" id="PS51163">
    <property type="entry name" value="YRDC"/>
    <property type="match status" value="1"/>
</dbReference>
<dbReference type="Pfam" id="PF13901">
    <property type="entry name" value="RH_dom"/>
    <property type="match status" value="2"/>
</dbReference>
<dbReference type="EC" id="2.7.7.87" evidence="6"/>
<dbReference type="InterPro" id="IPR047326">
    <property type="entry name" value="RUN_PLEKHM1"/>
</dbReference>
<evidence type="ECO:0000256" key="22">
    <source>
        <dbReference type="ARBA" id="ARBA00058524"/>
    </source>
</evidence>
<evidence type="ECO:0000256" key="18">
    <source>
        <dbReference type="ARBA" id="ARBA00023006"/>
    </source>
</evidence>
<dbReference type="InterPro" id="IPR037213">
    <property type="entry name" value="Run_dom_sf"/>
</dbReference>
<evidence type="ECO:0000256" key="4">
    <source>
        <dbReference type="ARBA" id="ARBA00004603"/>
    </source>
</evidence>
<dbReference type="SUPFAM" id="SSF55821">
    <property type="entry name" value="YrdC/RibB"/>
    <property type="match status" value="1"/>
</dbReference>
<evidence type="ECO:0000256" key="20">
    <source>
        <dbReference type="ARBA" id="ARBA00023136"/>
    </source>
</evidence>
<keyword evidence="15" id="KW-0863">Zinc-finger</keyword>
<organism evidence="26 27">
    <name type="scientific">Aphis craccivora</name>
    <name type="common">Cowpea aphid</name>
    <dbReference type="NCBI Taxonomy" id="307492"/>
    <lineage>
        <taxon>Eukaryota</taxon>
        <taxon>Metazoa</taxon>
        <taxon>Ecdysozoa</taxon>
        <taxon>Arthropoda</taxon>
        <taxon>Hexapoda</taxon>
        <taxon>Insecta</taxon>
        <taxon>Pterygota</taxon>
        <taxon>Neoptera</taxon>
        <taxon>Paraneoptera</taxon>
        <taxon>Hemiptera</taxon>
        <taxon>Sternorrhyncha</taxon>
        <taxon>Aphidomorpha</taxon>
        <taxon>Aphidoidea</taxon>
        <taxon>Aphididae</taxon>
        <taxon>Aphidini</taxon>
        <taxon>Aphis</taxon>
        <taxon>Aphis</taxon>
    </lineage>
</organism>